<dbReference type="InterPro" id="IPR012347">
    <property type="entry name" value="Ferritin-like"/>
</dbReference>
<protein>
    <submittedName>
        <fullName evidence="2">Rubrerythrin</fullName>
    </submittedName>
</protein>
<evidence type="ECO:0000313" key="2">
    <source>
        <dbReference type="EMBL" id="SMP37940.1"/>
    </source>
</evidence>
<reference evidence="2" key="1">
    <citation type="submission" date="2017-05" db="EMBL/GenBank/DDBJ databases">
        <authorList>
            <person name="Varghese N."/>
            <person name="Submissions S."/>
        </authorList>
    </citation>
    <scope>NUCLEOTIDE SEQUENCE</scope>
    <source>
        <strain evidence="2">Su22</strain>
    </source>
</reference>
<name>A0AA46AH92_9CLOT</name>
<dbReference type="GO" id="GO:0016491">
    <property type="term" value="F:oxidoreductase activity"/>
    <property type="evidence" value="ECO:0007669"/>
    <property type="project" value="InterPro"/>
</dbReference>
<feature type="domain" description="Rubrerythrin diiron-binding" evidence="1">
    <location>
        <begin position="6"/>
        <end position="150"/>
    </location>
</feature>
<accession>A0AA46AH92</accession>
<dbReference type="AlphaFoldDB" id="A0AA46AH92"/>
<dbReference type="RefSeq" id="WP_283407403.1">
    <property type="nucleotide sequence ID" value="NZ_FXUF01000001.1"/>
</dbReference>
<sequence>MKNSKEIIAFAMNMEKQGQKFYESFADQVDHPEAKKWFEVLAETEREHYEILEKQYQQLDKDGTWLPIESLTADMDPGLFENRSQREKIAPGDTKHSLSDLSVLRMAYLIENDFAEFYKKAMDQVSDEVGKQTLQALFEWENEHRRVFYNEYRKAMEANWFEQGFSPF</sequence>
<dbReference type="PANTHER" id="PTHR33531:SF7">
    <property type="entry name" value="HYPOTHETICAL MEMBRANE PROTEIN, CONSERVED"/>
    <property type="match status" value="1"/>
</dbReference>
<comment type="caution">
    <text evidence="2">The sequence shown here is derived from an EMBL/GenBank/DDBJ whole genome shotgun (WGS) entry which is preliminary data.</text>
</comment>
<dbReference type="SUPFAM" id="SSF47240">
    <property type="entry name" value="Ferritin-like"/>
    <property type="match status" value="1"/>
</dbReference>
<dbReference type="Proteomes" id="UP001158066">
    <property type="component" value="Unassembled WGS sequence"/>
</dbReference>
<dbReference type="PANTHER" id="PTHR33531">
    <property type="entry name" value="RUBRERYTHRIN SUBFAMILY"/>
    <property type="match status" value="1"/>
</dbReference>
<dbReference type="CDD" id="cd01045">
    <property type="entry name" value="Ferritin_like_AB"/>
    <property type="match status" value="1"/>
</dbReference>
<dbReference type="GO" id="GO:0046872">
    <property type="term" value="F:metal ion binding"/>
    <property type="evidence" value="ECO:0007669"/>
    <property type="project" value="InterPro"/>
</dbReference>
<dbReference type="EMBL" id="FXUF01000001">
    <property type="protein sequence ID" value="SMP37940.1"/>
    <property type="molecule type" value="Genomic_DNA"/>
</dbReference>
<evidence type="ECO:0000313" key="3">
    <source>
        <dbReference type="Proteomes" id="UP001158066"/>
    </source>
</evidence>
<dbReference type="InterPro" id="IPR003251">
    <property type="entry name" value="Rr_diiron-bd_dom"/>
</dbReference>
<gene>
    <name evidence="2" type="ORF">SAMN06296020_10135</name>
</gene>
<organism evidence="2 3">
    <name type="scientific">Anoxynatronum buryatiense</name>
    <dbReference type="NCBI Taxonomy" id="489973"/>
    <lineage>
        <taxon>Bacteria</taxon>
        <taxon>Bacillati</taxon>
        <taxon>Bacillota</taxon>
        <taxon>Clostridia</taxon>
        <taxon>Eubacteriales</taxon>
        <taxon>Clostridiaceae</taxon>
        <taxon>Anoxynatronum</taxon>
    </lineage>
</organism>
<proteinExistence type="predicted"/>
<dbReference type="Pfam" id="PF02915">
    <property type="entry name" value="Rubrerythrin"/>
    <property type="match status" value="1"/>
</dbReference>
<keyword evidence="3" id="KW-1185">Reference proteome</keyword>
<dbReference type="InterPro" id="IPR009078">
    <property type="entry name" value="Ferritin-like_SF"/>
</dbReference>
<dbReference type="Gene3D" id="1.20.1260.10">
    <property type="match status" value="1"/>
</dbReference>
<evidence type="ECO:0000259" key="1">
    <source>
        <dbReference type="Pfam" id="PF02915"/>
    </source>
</evidence>